<evidence type="ECO:0000256" key="2">
    <source>
        <dbReference type="ARBA" id="ARBA00010371"/>
    </source>
</evidence>
<dbReference type="InterPro" id="IPR013149">
    <property type="entry name" value="ADH-like_C"/>
</dbReference>
<protein>
    <recommendedName>
        <fullName evidence="11">enoyl-[acyl-carrier-protein] reductase</fullName>
        <ecNumber evidence="11">1.3.1.104</ecNumber>
    </recommendedName>
</protein>
<proteinExistence type="inferred from homology"/>
<accession>G3APG4</accession>
<dbReference type="eggNOG" id="KOG0025">
    <property type="taxonomic scope" value="Eukaryota"/>
</dbReference>
<dbReference type="STRING" id="619300.G3APG4"/>
<dbReference type="PANTHER" id="PTHR43981:SF2">
    <property type="entry name" value="ENOYL-[ACYL-CARRIER-PROTEIN] REDUCTASE, MITOCHONDRIAL"/>
    <property type="match status" value="1"/>
</dbReference>
<evidence type="ECO:0000313" key="15">
    <source>
        <dbReference type="Proteomes" id="UP000000709"/>
    </source>
</evidence>
<dbReference type="FunCoup" id="G3APG4">
    <property type="interactions" value="708"/>
</dbReference>
<keyword evidence="10" id="KW-0275">Fatty acid biosynthesis</keyword>
<evidence type="ECO:0000256" key="4">
    <source>
        <dbReference type="ARBA" id="ARBA00022832"/>
    </source>
</evidence>
<evidence type="ECO:0000256" key="5">
    <source>
        <dbReference type="ARBA" id="ARBA00022857"/>
    </source>
</evidence>
<dbReference type="OMA" id="WLMTWIR"/>
<dbReference type="InterPro" id="IPR011032">
    <property type="entry name" value="GroES-like_sf"/>
</dbReference>
<dbReference type="PANTHER" id="PTHR43981">
    <property type="entry name" value="ENOYL-[ACYL-CARRIER-PROTEIN] REDUCTASE, MITOCHONDRIAL"/>
    <property type="match status" value="1"/>
</dbReference>
<organism evidence="15">
    <name type="scientific">Spathaspora passalidarum (strain NRRL Y-27907 / 11-Y1)</name>
    <dbReference type="NCBI Taxonomy" id="619300"/>
    <lineage>
        <taxon>Eukaryota</taxon>
        <taxon>Fungi</taxon>
        <taxon>Dikarya</taxon>
        <taxon>Ascomycota</taxon>
        <taxon>Saccharomycotina</taxon>
        <taxon>Pichiomycetes</taxon>
        <taxon>Debaryomycetaceae</taxon>
        <taxon>Spathaspora</taxon>
    </lineage>
</organism>
<dbReference type="GO" id="GO:0141148">
    <property type="term" value="F:enoyl-[acyl-carrier-protein] reductase (NADPH) activity"/>
    <property type="evidence" value="ECO:0007669"/>
    <property type="project" value="UniProtKB-EC"/>
</dbReference>
<dbReference type="Proteomes" id="UP000000709">
    <property type="component" value="Unassembled WGS sequence"/>
</dbReference>
<dbReference type="InterPro" id="IPR036291">
    <property type="entry name" value="NAD(P)-bd_dom_sf"/>
</dbReference>
<gene>
    <name evidence="14" type="ORF">SPAPADRAFT_61753</name>
</gene>
<dbReference type="HOGENOM" id="CLU_026673_17_0_1"/>
<dbReference type="InParanoid" id="G3APG4"/>
<comment type="catalytic activity">
    <reaction evidence="12">
        <text>a 2,3-saturated acyl-[ACP] + NADP(+) = a (2E)-enoyl-[ACP] + NADPH + H(+)</text>
        <dbReference type="Rhea" id="RHEA:22564"/>
        <dbReference type="Rhea" id="RHEA-COMP:9925"/>
        <dbReference type="Rhea" id="RHEA-COMP:9926"/>
        <dbReference type="ChEBI" id="CHEBI:15378"/>
        <dbReference type="ChEBI" id="CHEBI:57783"/>
        <dbReference type="ChEBI" id="CHEBI:58349"/>
        <dbReference type="ChEBI" id="CHEBI:78784"/>
        <dbReference type="ChEBI" id="CHEBI:78785"/>
        <dbReference type="EC" id="1.3.1.104"/>
    </reaction>
</comment>
<dbReference type="KEGG" id="spaa:SPAPADRAFT_61753"/>
<evidence type="ECO:0000259" key="13">
    <source>
        <dbReference type="SMART" id="SM00829"/>
    </source>
</evidence>
<dbReference type="EMBL" id="GL996502">
    <property type="protein sequence ID" value="EGW32681.1"/>
    <property type="molecule type" value="Genomic_DNA"/>
</dbReference>
<evidence type="ECO:0000256" key="12">
    <source>
        <dbReference type="ARBA" id="ARBA00048843"/>
    </source>
</evidence>
<keyword evidence="8" id="KW-0443">Lipid metabolism</keyword>
<evidence type="ECO:0000256" key="9">
    <source>
        <dbReference type="ARBA" id="ARBA00023128"/>
    </source>
</evidence>
<dbReference type="Gene3D" id="3.40.50.720">
    <property type="entry name" value="NAD(P)-binding Rossmann-like Domain"/>
    <property type="match status" value="1"/>
</dbReference>
<name>G3APG4_SPAPN</name>
<dbReference type="SUPFAM" id="SSF50129">
    <property type="entry name" value="GroES-like"/>
    <property type="match status" value="1"/>
</dbReference>
<feature type="domain" description="Enoyl reductase (ER)" evidence="13">
    <location>
        <begin position="18"/>
        <end position="350"/>
    </location>
</feature>
<evidence type="ECO:0000313" key="14">
    <source>
        <dbReference type="EMBL" id="EGW32681.1"/>
    </source>
</evidence>
<keyword evidence="7" id="KW-0560">Oxidoreductase</keyword>
<dbReference type="Pfam" id="PF00107">
    <property type="entry name" value="ADH_zinc_N"/>
    <property type="match status" value="1"/>
</dbReference>
<reference evidence="14 15" key="1">
    <citation type="journal article" date="2011" name="Proc. Natl. Acad. Sci. U.S.A.">
        <title>Comparative genomics of xylose-fermenting fungi for enhanced biofuel production.</title>
        <authorList>
            <person name="Wohlbach D.J."/>
            <person name="Kuo A."/>
            <person name="Sato T.K."/>
            <person name="Potts K.M."/>
            <person name="Salamov A.A."/>
            <person name="LaButti K.M."/>
            <person name="Sun H."/>
            <person name="Clum A."/>
            <person name="Pangilinan J.L."/>
            <person name="Lindquist E.A."/>
            <person name="Lucas S."/>
            <person name="Lapidus A."/>
            <person name="Jin M."/>
            <person name="Gunawan C."/>
            <person name="Balan V."/>
            <person name="Dale B.E."/>
            <person name="Jeffries T.W."/>
            <person name="Zinkel R."/>
            <person name="Barry K.W."/>
            <person name="Grigoriev I.V."/>
            <person name="Gasch A.P."/>
        </authorList>
    </citation>
    <scope>NUCLEOTIDE SEQUENCE [LARGE SCALE GENOMIC DNA]</scope>
    <source>
        <strain evidence="15">NRRL Y-27907 / 11-Y1</strain>
    </source>
</reference>
<dbReference type="Gene3D" id="3.90.180.10">
    <property type="entry name" value="Medium-chain alcohol dehydrogenases, catalytic domain"/>
    <property type="match status" value="1"/>
</dbReference>
<evidence type="ECO:0000256" key="10">
    <source>
        <dbReference type="ARBA" id="ARBA00023160"/>
    </source>
</evidence>
<dbReference type="GeneID" id="18874035"/>
<dbReference type="OrthoDB" id="7482721at2759"/>
<evidence type="ECO:0000256" key="1">
    <source>
        <dbReference type="ARBA" id="ARBA00004173"/>
    </source>
</evidence>
<dbReference type="RefSeq" id="XP_007375957.1">
    <property type="nucleotide sequence ID" value="XM_007375895.1"/>
</dbReference>
<keyword evidence="15" id="KW-1185">Reference proteome</keyword>
<evidence type="ECO:0000256" key="3">
    <source>
        <dbReference type="ARBA" id="ARBA00022516"/>
    </source>
</evidence>
<dbReference type="InterPro" id="IPR051034">
    <property type="entry name" value="Mito_Enoyl-ACP_Reductase"/>
</dbReference>
<comment type="similarity">
    <text evidence="2">Belongs to the zinc-containing alcohol dehydrogenase family. Quinone oxidoreductase subfamily.</text>
</comment>
<keyword evidence="9" id="KW-0496">Mitochondrion</keyword>
<evidence type="ECO:0000256" key="8">
    <source>
        <dbReference type="ARBA" id="ARBA00023098"/>
    </source>
</evidence>
<dbReference type="SUPFAM" id="SSF51735">
    <property type="entry name" value="NAD(P)-binding Rossmann-fold domains"/>
    <property type="match status" value="1"/>
</dbReference>
<keyword evidence="6" id="KW-0809">Transit peptide</keyword>
<comment type="subcellular location">
    <subcellularLocation>
        <location evidence="1">Mitochondrion</location>
    </subcellularLocation>
</comment>
<dbReference type="SMART" id="SM00829">
    <property type="entry name" value="PKS_ER"/>
    <property type="match status" value="1"/>
</dbReference>
<keyword evidence="5" id="KW-0521">NADP</keyword>
<keyword evidence="3" id="KW-0444">Lipid biosynthesis</keyword>
<evidence type="ECO:0000256" key="7">
    <source>
        <dbReference type="ARBA" id="ARBA00023002"/>
    </source>
</evidence>
<evidence type="ECO:0000256" key="11">
    <source>
        <dbReference type="ARBA" id="ARBA00038963"/>
    </source>
</evidence>
<dbReference type="InterPro" id="IPR020843">
    <property type="entry name" value="ER"/>
</dbReference>
<dbReference type="GO" id="GO:0005739">
    <property type="term" value="C:mitochondrion"/>
    <property type="evidence" value="ECO:0007669"/>
    <property type="project" value="UniProtKB-SubCell"/>
</dbReference>
<evidence type="ECO:0000256" key="6">
    <source>
        <dbReference type="ARBA" id="ARBA00022946"/>
    </source>
</evidence>
<dbReference type="CDD" id="cd08290">
    <property type="entry name" value="ETR"/>
    <property type="match status" value="1"/>
</dbReference>
<dbReference type="InterPro" id="IPR013154">
    <property type="entry name" value="ADH-like_N"/>
</dbReference>
<keyword evidence="4" id="KW-0276">Fatty acid metabolism</keyword>
<dbReference type="EC" id="1.3.1.104" evidence="11"/>
<dbReference type="GO" id="GO:0006633">
    <property type="term" value="P:fatty acid biosynthetic process"/>
    <property type="evidence" value="ECO:0007669"/>
    <property type="project" value="UniProtKB-KW"/>
</dbReference>
<dbReference type="AlphaFoldDB" id="G3APG4"/>
<dbReference type="Pfam" id="PF08240">
    <property type="entry name" value="ADH_N"/>
    <property type="match status" value="1"/>
</dbReference>
<sequence>MVQGKAVTYAEHGKDLATVLNDTSFTITTPIQANQVLLRTLATPINPSDIHQIFGGYNVARNITDLGSTPNEPLHVGGNEGVYEVVEVGKSVQGYEVGDHVIPLLPGFGTWRTDVLVTIEGDEKPFVKVNGLTLEQAATISINPSTAYQILEQYVKDWQAGDWIVQNAGNSQVSKYLTQLARLRGLKVVSVIRDDKSQDVIDELYDLGATKVIKESEFLSETFDITKVTDNGNVRLALNSLGGDSVGALVKSLSVNGFLVTYGIVAGTDIVYDGRIQLFKNITTTAYWLTANTKRNPQSKVETIGKLVELYKQNKIKDVPFDKVVYSRNDDLKLAVLQAIAKTKGGKQVIVYK</sequence>